<protein>
    <recommendedName>
        <fullName evidence="2">DNA-directed RNA polymerase</fullName>
        <ecNumber evidence="2">2.7.7.6</ecNumber>
    </recommendedName>
</protein>
<sequence length="210" mass="23394">MVESVVDPKEMEMTETIDLAEQSGKLDRSQRIFRRSNLDKSSHSVIDLDGLPYVGQRINPNEPYCSIYDEVTSTATTTKLKGSEPVIVDYVAVDVKNKKNLQKANICFRRPRNPIIGDKFSSRHGQKGVCSQLWPDIDMPFSGVTGMRPDLIINPHAFPSRMTIAMLLESIAAKCVHDMGLNVIPVTVPGTEGHQSMSDFMIFKSSIEAH</sequence>
<comment type="similarity">
    <text evidence="1">Belongs to the RNA polymerase beta chain family.</text>
</comment>
<evidence type="ECO:0000259" key="7">
    <source>
        <dbReference type="Pfam" id="PF00562"/>
    </source>
</evidence>
<dbReference type="Pfam" id="PF00562">
    <property type="entry name" value="RNA_pol_Rpb2_6"/>
    <property type="match status" value="1"/>
</dbReference>
<dbReference type="Proteomes" id="UP001642360">
    <property type="component" value="Unassembled WGS sequence"/>
</dbReference>
<dbReference type="Gene3D" id="2.40.270.10">
    <property type="entry name" value="DNA-directed RNA polymerase, subunit 2, domain 6"/>
    <property type="match status" value="1"/>
</dbReference>
<evidence type="ECO:0000256" key="3">
    <source>
        <dbReference type="ARBA" id="ARBA00022478"/>
    </source>
</evidence>
<dbReference type="InterPro" id="IPR007121">
    <property type="entry name" value="RNA_pol_bsu_CS"/>
</dbReference>
<gene>
    <name evidence="8" type="ORF">ILEXP_LOCUS573</name>
</gene>
<evidence type="ECO:0000256" key="6">
    <source>
        <dbReference type="ARBA" id="ARBA00023163"/>
    </source>
</evidence>
<dbReference type="EMBL" id="CAUOFW020000114">
    <property type="protein sequence ID" value="CAK9133654.1"/>
    <property type="molecule type" value="Genomic_DNA"/>
</dbReference>
<dbReference type="InterPro" id="IPR015712">
    <property type="entry name" value="DNA-dir_RNA_pol_su2"/>
</dbReference>
<evidence type="ECO:0000313" key="8">
    <source>
        <dbReference type="EMBL" id="CAK9133654.1"/>
    </source>
</evidence>
<organism evidence="8 9">
    <name type="scientific">Ilex paraguariensis</name>
    <name type="common">yerba mate</name>
    <dbReference type="NCBI Taxonomy" id="185542"/>
    <lineage>
        <taxon>Eukaryota</taxon>
        <taxon>Viridiplantae</taxon>
        <taxon>Streptophyta</taxon>
        <taxon>Embryophyta</taxon>
        <taxon>Tracheophyta</taxon>
        <taxon>Spermatophyta</taxon>
        <taxon>Magnoliopsida</taxon>
        <taxon>eudicotyledons</taxon>
        <taxon>Gunneridae</taxon>
        <taxon>Pentapetalae</taxon>
        <taxon>asterids</taxon>
        <taxon>campanulids</taxon>
        <taxon>Aquifoliales</taxon>
        <taxon>Aquifoliaceae</taxon>
        <taxon>Ilex</taxon>
    </lineage>
</organism>
<reference evidence="8 9" key="1">
    <citation type="submission" date="2024-02" db="EMBL/GenBank/DDBJ databases">
        <authorList>
            <person name="Vignale AGUSTIN F."/>
            <person name="Sosa J E."/>
            <person name="Modenutti C."/>
        </authorList>
    </citation>
    <scope>NUCLEOTIDE SEQUENCE [LARGE SCALE GENOMIC DNA]</scope>
</reference>
<dbReference type="PANTHER" id="PTHR20856">
    <property type="entry name" value="DNA-DIRECTED RNA POLYMERASE I SUBUNIT 2"/>
    <property type="match status" value="1"/>
</dbReference>
<accession>A0ABC8QLY1</accession>
<keyword evidence="6" id="KW-0804">Transcription</keyword>
<proteinExistence type="inferred from homology"/>
<keyword evidence="4" id="KW-0808">Transferase</keyword>
<dbReference type="InterPro" id="IPR007120">
    <property type="entry name" value="DNA-dir_RNAP_su2_dom"/>
</dbReference>
<keyword evidence="3" id="KW-0240">DNA-directed RNA polymerase</keyword>
<evidence type="ECO:0000256" key="4">
    <source>
        <dbReference type="ARBA" id="ARBA00022679"/>
    </source>
</evidence>
<name>A0ABC8QLY1_9AQUA</name>
<evidence type="ECO:0000256" key="2">
    <source>
        <dbReference type="ARBA" id="ARBA00012418"/>
    </source>
</evidence>
<dbReference type="EC" id="2.7.7.6" evidence="2"/>
<dbReference type="AlphaFoldDB" id="A0ABC8QLY1"/>
<dbReference type="GO" id="GO:0000428">
    <property type="term" value="C:DNA-directed RNA polymerase complex"/>
    <property type="evidence" value="ECO:0007669"/>
    <property type="project" value="UniProtKB-KW"/>
</dbReference>
<dbReference type="GO" id="GO:0003899">
    <property type="term" value="F:DNA-directed RNA polymerase activity"/>
    <property type="evidence" value="ECO:0007669"/>
    <property type="project" value="UniProtKB-EC"/>
</dbReference>
<keyword evidence="5" id="KW-0548">Nucleotidyltransferase</keyword>
<feature type="domain" description="DNA-directed RNA polymerase subunit 2 hybrid-binding" evidence="7">
    <location>
        <begin position="19"/>
        <end position="179"/>
    </location>
</feature>
<dbReference type="SUPFAM" id="SSF64484">
    <property type="entry name" value="beta and beta-prime subunits of DNA dependent RNA-polymerase"/>
    <property type="match status" value="1"/>
</dbReference>
<evidence type="ECO:0000313" key="9">
    <source>
        <dbReference type="Proteomes" id="UP001642360"/>
    </source>
</evidence>
<dbReference type="PROSITE" id="PS01166">
    <property type="entry name" value="RNA_POL_BETA"/>
    <property type="match status" value="1"/>
</dbReference>
<keyword evidence="9" id="KW-1185">Reference proteome</keyword>
<evidence type="ECO:0000256" key="1">
    <source>
        <dbReference type="ARBA" id="ARBA00006835"/>
    </source>
</evidence>
<dbReference type="InterPro" id="IPR037033">
    <property type="entry name" value="DNA-dir_RNAP_su2_hyb_sf"/>
</dbReference>
<comment type="caution">
    <text evidence="8">The sequence shown here is derived from an EMBL/GenBank/DDBJ whole genome shotgun (WGS) entry which is preliminary data.</text>
</comment>
<evidence type="ECO:0000256" key="5">
    <source>
        <dbReference type="ARBA" id="ARBA00022695"/>
    </source>
</evidence>